<dbReference type="InterPro" id="IPR002110">
    <property type="entry name" value="Ankyrin_rpt"/>
</dbReference>
<dbReference type="PROSITE" id="PS50088">
    <property type="entry name" value="ANK_REPEAT"/>
    <property type="match status" value="1"/>
</dbReference>
<feature type="compositionally biased region" description="Low complexity" evidence="3">
    <location>
        <begin position="248"/>
        <end position="259"/>
    </location>
</feature>
<feature type="region of interest" description="Disordered" evidence="3">
    <location>
        <begin position="614"/>
        <end position="635"/>
    </location>
</feature>
<feature type="compositionally biased region" description="Polar residues" evidence="3">
    <location>
        <begin position="614"/>
        <end position="623"/>
    </location>
</feature>
<keyword evidence="6" id="KW-1185">Reference proteome</keyword>
<dbReference type="Gene3D" id="1.25.40.20">
    <property type="entry name" value="Ankyrin repeat-containing domain"/>
    <property type="match status" value="1"/>
</dbReference>
<evidence type="ECO:0000313" key="6">
    <source>
        <dbReference type="Proteomes" id="UP001194580"/>
    </source>
</evidence>
<feature type="region of interest" description="Disordered" evidence="3">
    <location>
        <begin position="232"/>
        <end position="291"/>
    </location>
</feature>
<dbReference type="CDD" id="cd00102">
    <property type="entry name" value="IPT"/>
    <property type="match status" value="1"/>
</dbReference>
<evidence type="ECO:0000256" key="3">
    <source>
        <dbReference type="SAM" id="MobiDB-lite"/>
    </source>
</evidence>
<dbReference type="Pfam" id="PF01833">
    <property type="entry name" value="TIG"/>
    <property type="match status" value="1"/>
</dbReference>
<protein>
    <submittedName>
        <fullName evidence="5">SPT3 Dosage dependent suppressor of Ty-induced promoter mutations-like protein</fullName>
    </submittedName>
</protein>
<dbReference type="InterPro" id="IPR014756">
    <property type="entry name" value="Ig_E-set"/>
</dbReference>
<comment type="caution">
    <text evidence="5">The sequence shown here is derived from an EMBL/GenBank/DDBJ whole genome shotgun (WGS) entry which is preliminary data.</text>
</comment>
<dbReference type="InterPro" id="IPR013783">
    <property type="entry name" value="Ig-like_fold"/>
</dbReference>
<dbReference type="EMBL" id="JAAAIL010000829">
    <property type="protein sequence ID" value="KAG0272945.1"/>
    <property type="molecule type" value="Genomic_DNA"/>
</dbReference>
<reference evidence="5" key="1">
    <citation type="journal article" date="2020" name="Fungal Divers.">
        <title>Resolving the Mortierellaceae phylogeny through synthesis of multi-gene phylogenetics and phylogenomics.</title>
        <authorList>
            <person name="Vandepol N."/>
            <person name="Liber J."/>
            <person name="Desiro A."/>
            <person name="Na H."/>
            <person name="Kennedy M."/>
            <person name="Barry K."/>
            <person name="Grigoriev I.V."/>
            <person name="Miller A.N."/>
            <person name="O'Donnell K."/>
            <person name="Stajich J.E."/>
            <person name="Bonito G."/>
        </authorList>
    </citation>
    <scope>NUCLEOTIDE SEQUENCE</scope>
    <source>
        <strain evidence="5">NRRL 28262</strain>
    </source>
</reference>
<dbReference type="Gene3D" id="2.60.40.10">
    <property type="entry name" value="Immunoglobulins"/>
    <property type="match status" value="1"/>
</dbReference>
<dbReference type="PANTHER" id="PTHR23335">
    <property type="entry name" value="CALMODULIN-BINDING TRANSCRIPTION ACTIVATOR CAMTA"/>
    <property type="match status" value="1"/>
</dbReference>
<feature type="region of interest" description="Disordered" evidence="3">
    <location>
        <begin position="959"/>
        <end position="983"/>
    </location>
</feature>
<gene>
    <name evidence="5" type="primary">SPT23_6</name>
    <name evidence="5" type="ORF">BGZ95_011253</name>
</gene>
<feature type="domain" description="IPT/TIG" evidence="4">
    <location>
        <begin position="337"/>
        <end position="424"/>
    </location>
</feature>
<evidence type="ECO:0000259" key="4">
    <source>
        <dbReference type="SMART" id="SM00429"/>
    </source>
</evidence>
<accession>A0AAD4DBY6</accession>
<dbReference type="GO" id="GO:0005634">
    <property type="term" value="C:nucleus"/>
    <property type="evidence" value="ECO:0007669"/>
    <property type="project" value="TreeGrafter"/>
</dbReference>
<evidence type="ECO:0000313" key="5">
    <source>
        <dbReference type="EMBL" id="KAG0272945.1"/>
    </source>
</evidence>
<dbReference type="SUPFAM" id="SSF48403">
    <property type="entry name" value="Ankyrin repeat"/>
    <property type="match status" value="1"/>
</dbReference>
<feature type="repeat" description="ANK" evidence="2">
    <location>
        <begin position="513"/>
        <end position="545"/>
    </location>
</feature>
<proteinExistence type="predicted"/>
<dbReference type="InterPro" id="IPR036770">
    <property type="entry name" value="Ankyrin_rpt-contain_sf"/>
</dbReference>
<dbReference type="PROSITE" id="PS50297">
    <property type="entry name" value="ANK_REP_REGION"/>
    <property type="match status" value="1"/>
</dbReference>
<dbReference type="GO" id="GO:0003690">
    <property type="term" value="F:double-stranded DNA binding"/>
    <property type="evidence" value="ECO:0007669"/>
    <property type="project" value="TreeGrafter"/>
</dbReference>
<dbReference type="Pfam" id="PF25603">
    <property type="entry name" value="SPT23_MGA2_DBD"/>
    <property type="match status" value="1"/>
</dbReference>
<keyword evidence="1 2" id="KW-0040">ANK repeat</keyword>
<dbReference type="SMART" id="SM00429">
    <property type="entry name" value="IPT"/>
    <property type="match status" value="1"/>
</dbReference>
<dbReference type="GO" id="GO:0006357">
    <property type="term" value="P:regulation of transcription by RNA polymerase II"/>
    <property type="evidence" value="ECO:0007669"/>
    <property type="project" value="TreeGrafter"/>
</dbReference>
<dbReference type="PANTHER" id="PTHR23335:SF1">
    <property type="entry name" value="CALMODULIN-BINDING TRANSCRIPTION ACTIVATOR, ISOFORM F"/>
    <property type="match status" value="1"/>
</dbReference>
<dbReference type="GO" id="GO:0003712">
    <property type="term" value="F:transcription coregulator activity"/>
    <property type="evidence" value="ECO:0007669"/>
    <property type="project" value="TreeGrafter"/>
</dbReference>
<dbReference type="AlphaFoldDB" id="A0AAD4DBY6"/>
<dbReference type="InterPro" id="IPR057962">
    <property type="entry name" value="SPT23_MGA2_DBD"/>
</dbReference>
<dbReference type="InterPro" id="IPR002909">
    <property type="entry name" value="IPT_dom"/>
</dbReference>
<feature type="compositionally biased region" description="Polar residues" evidence="3">
    <location>
        <begin position="959"/>
        <end position="974"/>
    </location>
</feature>
<evidence type="ECO:0000256" key="1">
    <source>
        <dbReference type="ARBA" id="ARBA00023043"/>
    </source>
</evidence>
<sequence length="983" mass="106588">MPPHSSNLLQVLGQQDLSAFDTSFLHHPHEPTVAHRLNVKTHVFKKELQEYVPTQIEDRLRIETIIYVELSIVDHNNNLINAYDFARLPKDLFFSQPDKIMSQEEMSTKRIIDIAATLQCPSNSWQEEKEACLRCARRMSAKLDQTESRIMHMLPELHRTDNGDALISFRSGVANIQFKINCYCGHKKEKEGFVIRFDSQSDISIASHVTLPLMFYHQNKNRVASRALAAATAKTQGKPDQPLQEQGSTVRSVVKSVTSRTKKESRTKLGSSPIGQQHQIPSPPNSLLDSPIEWSSSPEMEDFIDNTDIPFTVPSPPPPDPMISLFPEAIVQDQQLLPTIALISHMTPNSGPVRGGTLVTIHGTGFKVGELIYVCFGENLVPVIPQRDHMLECVTPASTKPETVTVFVLNAGDATTAQATFAYVDDNEKELMKLALQRMLNVAARMEGHLDTVLNRANEFTLWSDLLEGNLDGSSSLNGTQFSNLEDMVIETLKALDTPTVKNVEGLSITNSTGHTLLHLAVALQYHALVKELMDRGIDMSVEDKNGLTALALARHLHSQVMIDLLSGHESSTSAGRVIATTFAPKSTLFDGKVGLSTEGNEVAHGLSMFVSPGSQPTATDQPCTDHGSSGIVPSSGVATKSLALDLEGQVDPHMDFVWEGFGQGPGHDNLNVSNDVVGSKTLEVNKMIGLYDHQEPRRFGGAVQLGQPQQQQLAQQEQDYRKTLSAIPSGSGEMMMSMPEQDYETPAVGLRLGSKQGLQPAGITDETKENIPIGASEFTSCPIRSLDSMRLPVGGLDQAAPIGQDEVATEGCTGVELMDRSVGVPGNGSSQSIQGTGRIDRPTVRIPIRVNDGSETAEIEQQRSGPLGYIAGISPTLYQAQPSGVVVIFEEKETDNDAGGSLNTATEQAAVQSSRHEVESEPLLFLGGLPVILSPRPTRTTGSTVPNPIITVAVSRSVDSSNANAGTSTSEMENQGDDVEEA</sequence>
<evidence type="ECO:0000256" key="2">
    <source>
        <dbReference type="PROSITE-ProRule" id="PRU00023"/>
    </source>
</evidence>
<dbReference type="SUPFAM" id="SSF81296">
    <property type="entry name" value="E set domains"/>
    <property type="match status" value="1"/>
</dbReference>
<name>A0AAD4DBY6_9FUNG</name>
<feature type="compositionally biased region" description="Polar residues" evidence="3">
    <location>
        <begin position="269"/>
        <end position="291"/>
    </location>
</feature>
<organism evidence="5 6">
    <name type="scientific">Linnemannia exigua</name>
    <dbReference type="NCBI Taxonomy" id="604196"/>
    <lineage>
        <taxon>Eukaryota</taxon>
        <taxon>Fungi</taxon>
        <taxon>Fungi incertae sedis</taxon>
        <taxon>Mucoromycota</taxon>
        <taxon>Mortierellomycotina</taxon>
        <taxon>Mortierellomycetes</taxon>
        <taxon>Mortierellales</taxon>
        <taxon>Mortierellaceae</taxon>
        <taxon>Linnemannia</taxon>
    </lineage>
</organism>
<dbReference type="Proteomes" id="UP001194580">
    <property type="component" value="Unassembled WGS sequence"/>
</dbReference>